<dbReference type="Proteomes" id="UP000244184">
    <property type="component" value="Unassembled WGS sequence"/>
</dbReference>
<sequence>MDIRMNIMLSVAEVTEETQEQARRIVCAGLEERFGELDPSYNKDLDDIVSWYAGQGHLFLTGALEGQMVCTGALIREGRDVGRIARMSVWKPYRRRGIARCMLLELERRARHMGYAKLVLETTASWLDAVQFYKANGYVEVERDEEEVYLEKVLYSRDKRLQWKKLC</sequence>
<comment type="caution">
    <text evidence="3">The sequence shown here is derived from an EMBL/GenBank/DDBJ whole genome shotgun (WGS) entry which is preliminary data.</text>
</comment>
<evidence type="ECO:0000256" key="1">
    <source>
        <dbReference type="ARBA" id="ARBA00022679"/>
    </source>
</evidence>
<dbReference type="GO" id="GO:0008080">
    <property type="term" value="F:N-acetyltransferase activity"/>
    <property type="evidence" value="ECO:0007669"/>
    <property type="project" value="InterPro"/>
</dbReference>
<name>A0A2T6G3I2_9BACL</name>
<evidence type="ECO:0000313" key="4">
    <source>
        <dbReference type="Proteomes" id="UP000244184"/>
    </source>
</evidence>
<dbReference type="SUPFAM" id="SSF55729">
    <property type="entry name" value="Acyl-CoA N-acyltransferases (Nat)"/>
    <property type="match status" value="1"/>
</dbReference>
<dbReference type="Pfam" id="PF00583">
    <property type="entry name" value="Acetyltransf_1"/>
    <property type="match status" value="1"/>
</dbReference>
<dbReference type="CDD" id="cd04301">
    <property type="entry name" value="NAT_SF"/>
    <property type="match status" value="1"/>
</dbReference>
<proteinExistence type="predicted"/>
<keyword evidence="1 3" id="KW-0808">Transferase</keyword>
<gene>
    <name evidence="3" type="ORF">C8Z91_14040</name>
</gene>
<dbReference type="Gene3D" id="3.40.630.30">
    <property type="match status" value="1"/>
</dbReference>
<dbReference type="AlphaFoldDB" id="A0A2T6G3I2"/>
<dbReference type="InterPro" id="IPR000182">
    <property type="entry name" value="GNAT_dom"/>
</dbReference>
<dbReference type="RefSeq" id="WP_108531859.1">
    <property type="nucleotide sequence ID" value="NZ_PYHP01000033.1"/>
</dbReference>
<reference evidence="3 4" key="1">
    <citation type="submission" date="2018-03" db="EMBL/GenBank/DDBJ databases">
        <title>Genome sequence of Paenibacillus elgii strain AC13 an antimicrobial compound producing bacteria.</title>
        <authorList>
            <person name="Kurokawa A.S."/>
            <person name="Araujo J.F."/>
            <person name="Costa R.A."/>
            <person name="Ortega D.B."/>
            <person name="Pires A.S."/>
            <person name="Pappas G.J.Jr."/>
            <person name="Franco O.L."/>
            <person name="Barreto C."/>
            <person name="Magalhaes B.S."/>
            <person name="Kruger R.H."/>
        </authorList>
    </citation>
    <scope>NUCLEOTIDE SEQUENCE [LARGE SCALE GENOMIC DNA]</scope>
    <source>
        <strain evidence="3 4">AC13</strain>
    </source>
</reference>
<dbReference type="PROSITE" id="PS51186">
    <property type="entry name" value="GNAT"/>
    <property type="match status" value="1"/>
</dbReference>
<dbReference type="PANTHER" id="PTHR13947">
    <property type="entry name" value="GNAT FAMILY N-ACETYLTRANSFERASE"/>
    <property type="match status" value="1"/>
</dbReference>
<dbReference type="InterPro" id="IPR016181">
    <property type="entry name" value="Acyl_CoA_acyltransferase"/>
</dbReference>
<dbReference type="InterPro" id="IPR050769">
    <property type="entry name" value="NAT_camello-type"/>
</dbReference>
<evidence type="ECO:0000313" key="3">
    <source>
        <dbReference type="EMBL" id="PUA38711.1"/>
    </source>
</evidence>
<evidence type="ECO:0000259" key="2">
    <source>
        <dbReference type="PROSITE" id="PS51186"/>
    </source>
</evidence>
<dbReference type="EMBL" id="PYHP01000033">
    <property type="protein sequence ID" value="PUA38711.1"/>
    <property type="molecule type" value="Genomic_DNA"/>
</dbReference>
<organism evidence="3 4">
    <name type="scientific">Paenibacillus elgii</name>
    <dbReference type="NCBI Taxonomy" id="189691"/>
    <lineage>
        <taxon>Bacteria</taxon>
        <taxon>Bacillati</taxon>
        <taxon>Bacillota</taxon>
        <taxon>Bacilli</taxon>
        <taxon>Bacillales</taxon>
        <taxon>Paenibacillaceae</taxon>
        <taxon>Paenibacillus</taxon>
    </lineage>
</organism>
<accession>A0A2T6G3I2</accession>
<feature type="domain" description="N-acetyltransferase" evidence="2">
    <location>
        <begin position="9"/>
        <end position="160"/>
    </location>
</feature>
<protein>
    <submittedName>
        <fullName evidence="3">GNAT family N-acetyltransferase</fullName>
    </submittedName>
</protein>
<dbReference type="PANTHER" id="PTHR13947:SF37">
    <property type="entry name" value="LD18367P"/>
    <property type="match status" value="1"/>
</dbReference>